<reference evidence="11 12" key="1">
    <citation type="submission" date="2019-02" db="EMBL/GenBank/DDBJ databases">
        <title>Isolation and identification of novel species under the genus Muribaculum.</title>
        <authorList>
            <person name="Miyake S."/>
            <person name="Ding Y."/>
            <person name="Low A."/>
            <person name="Soh M."/>
            <person name="Seedorf H."/>
        </authorList>
    </citation>
    <scope>NUCLEOTIDE SEQUENCE [LARGE SCALE GENOMIC DNA]</scope>
    <source>
        <strain evidence="11 12">TLL-A4</strain>
    </source>
</reference>
<dbReference type="GO" id="GO:0102130">
    <property type="term" value="F:malonyl-CoA methyltransferase activity"/>
    <property type="evidence" value="ECO:0007669"/>
    <property type="project" value="UniProtKB-EC"/>
</dbReference>
<dbReference type="EC" id="2.1.1.197" evidence="3 9"/>
<dbReference type="InterPro" id="IPR007398">
    <property type="entry name" value="BioG"/>
</dbReference>
<evidence type="ECO:0000256" key="5">
    <source>
        <dbReference type="ARBA" id="ARBA00022679"/>
    </source>
</evidence>
<keyword evidence="4 9" id="KW-0489">Methyltransferase</keyword>
<dbReference type="Pfam" id="PF04301">
    <property type="entry name" value="BioG"/>
    <property type="match status" value="1"/>
</dbReference>
<feature type="domain" description="Methyltransferase type 11" evidence="10">
    <location>
        <begin position="265"/>
        <end position="355"/>
    </location>
</feature>
<dbReference type="GO" id="GO:0008757">
    <property type="term" value="F:S-adenosylmethionine-dependent methyltransferase activity"/>
    <property type="evidence" value="ECO:0007669"/>
    <property type="project" value="InterPro"/>
</dbReference>
<dbReference type="InterPro" id="IPR029058">
    <property type="entry name" value="AB_hydrolase_fold"/>
</dbReference>
<dbReference type="GO" id="GO:0009102">
    <property type="term" value="P:biotin biosynthetic process"/>
    <property type="evidence" value="ECO:0007669"/>
    <property type="project" value="UniProtKB-UniRule"/>
</dbReference>
<gene>
    <name evidence="9" type="primary">bioC</name>
    <name evidence="11" type="ORF">E7746_09990</name>
</gene>
<dbReference type="InterPro" id="IPR011814">
    <property type="entry name" value="BioC"/>
</dbReference>
<evidence type="ECO:0000256" key="8">
    <source>
        <dbReference type="ARBA" id="ARBA00025006"/>
    </source>
</evidence>
<comment type="pathway">
    <text evidence="2 9">Cofactor biosynthesis; biotin biosynthesis.</text>
</comment>
<proteinExistence type="inferred from homology"/>
<dbReference type="InterPro" id="IPR050602">
    <property type="entry name" value="Malonyl-ACP_OMT"/>
</dbReference>
<dbReference type="Gene3D" id="3.40.50.1820">
    <property type="entry name" value="alpha/beta hydrolase"/>
    <property type="match status" value="1"/>
</dbReference>
<evidence type="ECO:0000256" key="9">
    <source>
        <dbReference type="HAMAP-Rule" id="MF_00835"/>
    </source>
</evidence>
<evidence type="ECO:0000259" key="10">
    <source>
        <dbReference type="Pfam" id="PF08241"/>
    </source>
</evidence>
<comment type="function">
    <text evidence="8 9">Converts the free carboxyl group of a malonyl-thioester to its methyl ester by transfer of a methyl group from S-adenosyl-L-methionine (SAM). It allows to synthesize pimeloyl-ACP via the fatty acid synthetic pathway.</text>
</comment>
<keyword evidence="12" id="KW-1185">Reference proteome</keyword>
<dbReference type="InterPro" id="IPR029063">
    <property type="entry name" value="SAM-dependent_MTases_sf"/>
</dbReference>
<sequence>MKQEFITRHSGNRRLILIFLGWGMTDAVLNSVERLDGYDIMAVWDYRDESFDAEIINSYREIFVFAWSFGVFMAARTLARNSSLPVALKVAINGTLNPVHDTLGIPSAIFHGTLAGLNERSLAKFYRRMCSDISQFNEFKGNYPERDIDGLKDELTAIERYAADGSPLDTSWHRVIIAADDRIFPPENMAKAWEHTPRTSKIAGGHLPQWQKILESEIINKKAVGEKFESSASTYDENAIVQNRIAATLWKLWRENMTSQPCSILEIGAGTGMLTREYAPVLTDADITTWDLTNAIRPLPTGKAVTGDAEELVYDALPDSFDTIVSASTFQWFNSLPMFLNNASRIMRRGGILAFSTFGHDNMKELSAITGSSLRYFSKQELCDMIPEGFEICEALEERITMYFNSPRDILVHLRDTGVNGVYTPSNNLARIMHEYPRHDEGCPLTYHPIYIIARKK</sequence>
<keyword evidence="5 9" id="KW-0808">Transferase</keyword>
<dbReference type="SUPFAM" id="SSF53474">
    <property type="entry name" value="alpha/beta-Hydrolases"/>
    <property type="match status" value="1"/>
</dbReference>
<comment type="similarity">
    <text evidence="9">Belongs to the methyltransferase superfamily.</text>
</comment>
<dbReference type="GO" id="GO:0032259">
    <property type="term" value="P:methylation"/>
    <property type="evidence" value="ECO:0007669"/>
    <property type="project" value="UniProtKB-KW"/>
</dbReference>
<organism evidence="11 12">
    <name type="scientific">Muribaculum gordoncarteri</name>
    <dbReference type="NCBI Taxonomy" id="2530390"/>
    <lineage>
        <taxon>Bacteria</taxon>
        <taxon>Pseudomonadati</taxon>
        <taxon>Bacteroidota</taxon>
        <taxon>Bacteroidia</taxon>
        <taxon>Bacteroidales</taxon>
        <taxon>Muribaculaceae</taxon>
        <taxon>Muribaculum</taxon>
    </lineage>
</organism>
<evidence type="ECO:0000256" key="1">
    <source>
        <dbReference type="ARBA" id="ARBA00000852"/>
    </source>
</evidence>
<evidence type="ECO:0000256" key="7">
    <source>
        <dbReference type="ARBA" id="ARBA00022756"/>
    </source>
</evidence>
<evidence type="ECO:0000313" key="12">
    <source>
        <dbReference type="Proteomes" id="UP000297031"/>
    </source>
</evidence>
<dbReference type="CDD" id="cd02440">
    <property type="entry name" value="AdoMet_MTases"/>
    <property type="match status" value="1"/>
</dbReference>
<dbReference type="GO" id="GO:0010340">
    <property type="term" value="F:carboxyl-O-methyltransferase activity"/>
    <property type="evidence" value="ECO:0007669"/>
    <property type="project" value="UniProtKB-UniRule"/>
</dbReference>
<dbReference type="PANTHER" id="PTHR13090:SF1">
    <property type="entry name" value="ARGININE-HYDROXYLASE NDUFAF5, MITOCHONDRIAL"/>
    <property type="match status" value="1"/>
</dbReference>
<keyword evidence="7 9" id="KW-0093">Biotin biosynthesis</keyword>
<dbReference type="RefSeq" id="WP_123396204.1">
    <property type="nucleotide sequence ID" value="NZ_CP039393.1"/>
</dbReference>
<dbReference type="Pfam" id="PF08241">
    <property type="entry name" value="Methyltransf_11"/>
    <property type="match status" value="1"/>
</dbReference>
<dbReference type="PANTHER" id="PTHR13090">
    <property type="entry name" value="ARGININE-HYDROXYLASE NDUFAF5, MITOCHONDRIAL"/>
    <property type="match status" value="1"/>
</dbReference>
<evidence type="ECO:0000256" key="6">
    <source>
        <dbReference type="ARBA" id="ARBA00022691"/>
    </source>
</evidence>
<name>A0A4P7VLT8_9BACT</name>
<evidence type="ECO:0000313" key="11">
    <source>
        <dbReference type="EMBL" id="QCD36184.1"/>
    </source>
</evidence>
<dbReference type="Gene3D" id="3.40.50.150">
    <property type="entry name" value="Vaccinia Virus protein VP39"/>
    <property type="match status" value="1"/>
</dbReference>
<dbReference type="EMBL" id="CP039393">
    <property type="protein sequence ID" value="QCD36184.1"/>
    <property type="molecule type" value="Genomic_DNA"/>
</dbReference>
<accession>A0A4P7VLT8</accession>
<comment type="catalytic activity">
    <reaction evidence="1 9">
        <text>malonyl-[ACP] + S-adenosyl-L-methionine = malonyl-[ACP] methyl ester + S-adenosyl-L-homocysteine</text>
        <dbReference type="Rhea" id="RHEA:17105"/>
        <dbReference type="Rhea" id="RHEA-COMP:9623"/>
        <dbReference type="Rhea" id="RHEA-COMP:9954"/>
        <dbReference type="ChEBI" id="CHEBI:57856"/>
        <dbReference type="ChEBI" id="CHEBI:59789"/>
        <dbReference type="ChEBI" id="CHEBI:78449"/>
        <dbReference type="ChEBI" id="CHEBI:78845"/>
        <dbReference type="EC" id="2.1.1.197"/>
    </reaction>
</comment>
<dbReference type="Proteomes" id="UP000297031">
    <property type="component" value="Chromosome"/>
</dbReference>
<dbReference type="HAMAP" id="MF_00835">
    <property type="entry name" value="BioC"/>
    <property type="match status" value="1"/>
</dbReference>
<dbReference type="InterPro" id="IPR013216">
    <property type="entry name" value="Methyltransf_11"/>
</dbReference>
<dbReference type="AlphaFoldDB" id="A0A4P7VLT8"/>
<evidence type="ECO:0000256" key="3">
    <source>
        <dbReference type="ARBA" id="ARBA00012327"/>
    </source>
</evidence>
<keyword evidence="6 9" id="KW-0949">S-adenosyl-L-methionine</keyword>
<dbReference type="UniPathway" id="UPA00078"/>
<protein>
    <recommendedName>
        <fullName evidence="3 9">Malonyl-[acyl-carrier protein] O-methyltransferase</fullName>
        <shortName evidence="9">Malonyl-ACP O-methyltransferase</shortName>
        <ecNumber evidence="3 9">2.1.1.197</ecNumber>
    </recommendedName>
    <alternativeName>
        <fullName evidence="9">Biotin synthesis protein BioC</fullName>
    </alternativeName>
</protein>
<dbReference type="OrthoDB" id="7688089at2"/>
<evidence type="ECO:0000256" key="4">
    <source>
        <dbReference type="ARBA" id="ARBA00022603"/>
    </source>
</evidence>
<evidence type="ECO:0000256" key="2">
    <source>
        <dbReference type="ARBA" id="ARBA00004746"/>
    </source>
</evidence>
<dbReference type="SUPFAM" id="SSF53335">
    <property type="entry name" value="S-adenosyl-L-methionine-dependent methyltransferases"/>
    <property type="match status" value="1"/>
</dbReference>
<dbReference type="KEGG" id="mgod:E7746_09990"/>